<evidence type="ECO:0000256" key="1">
    <source>
        <dbReference type="ARBA" id="ARBA00007010"/>
    </source>
</evidence>
<dbReference type="InterPro" id="IPR042047">
    <property type="entry name" value="SleB_dom1"/>
</dbReference>
<evidence type="ECO:0000256" key="3">
    <source>
        <dbReference type="ARBA" id="ARBA00022544"/>
    </source>
</evidence>
<keyword evidence="5" id="KW-0378">Hydrolase</keyword>
<evidence type="ECO:0000259" key="9">
    <source>
        <dbReference type="Pfam" id="PF01471"/>
    </source>
</evidence>
<reference evidence="11" key="1">
    <citation type="submission" date="2022-12" db="EMBL/GenBank/DDBJ databases">
        <authorList>
            <person name="Wang J."/>
        </authorList>
    </citation>
    <scope>NUCLEOTIDE SEQUENCE</scope>
    <source>
        <strain evidence="11">HY-45-18</strain>
    </source>
</reference>
<feature type="domain" description="Peptidoglycan binding-like" evidence="9">
    <location>
        <begin position="45"/>
        <end position="101"/>
    </location>
</feature>
<evidence type="ECO:0000256" key="2">
    <source>
        <dbReference type="ARBA" id="ARBA00018364"/>
    </source>
</evidence>
<keyword evidence="6" id="KW-0749">Sporulation</keyword>
<dbReference type="Gene3D" id="1.10.101.10">
    <property type="entry name" value="PGBD-like superfamily/PGBD"/>
    <property type="match status" value="1"/>
</dbReference>
<evidence type="ECO:0000256" key="8">
    <source>
        <dbReference type="NCBIfam" id="TIGR02869"/>
    </source>
</evidence>
<feature type="domain" description="Cell wall hydrolase SleB" evidence="10">
    <location>
        <begin position="136"/>
        <end position="234"/>
    </location>
</feature>
<evidence type="ECO:0000259" key="10">
    <source>
        <dbReference type="Pfam" id="PF07486"/>
    </source>
</evidence>
<dbReference type="RefSeq" id="WP_268039435.1">
    <property type="nucleotide sequence ID" value="NZ_JAPQER010000001.1"/>
</dbReference>
<dbReference type="Pfam" id="PF01471">
    <property type="entry name" value="PG_binding_1"/>
    <property type="match status" value="1"/>
</dbReference>
<keyword evidence="3" id="KW-0309">Germination</keyword>
<evidence type="ECO:0000256" key="4">
    <source>
        <dbReference type="ARBA" id="ARBA00022729"/>
    </source>
</evidence>
<sequence>MKKKFDFKRIFVLLTAIFFTYASVSICIEPYFNAVKVATYKYGSRGDIVKEIQTRLKRWGYYTKSVDGIYGYQTYTSVKYFQRKNGLTVDGIAGNQTLTTLGINPKTIDKNAMPSNSSNNNDVMLLAKIINGEARGEPYAGQVAVGAVVLNRVSNSKFPSTIAGVIYQTGAFTAIVDGQINAQMKQSSINAARDALNGWDPSGGAIYYFNPVTATSSWIWSRPLIKVIGKHRFCR</sequence>
<dbReference type="NCBIfam" id="TIGR02869">
    <property type="entry name" value="spore_SleB"/>
    <property type="match status" value="1"/>
</dbReference>
<comment type="similarity">
    <text evidence="1">Belongs to the SleB family.</text>
</comment>
<evidence type="ECO:0000256" key="6">
    <source>
        <dbReference type="ARBA" id="ARBA00022969"/>
    </source>
</evidence>
<dbReference type="InterPro" id="IPR011105">
    <property type="entry name" value="Cell_wall_hydrolase_SleB"/>
</dbReference>
<keyword evidence="4" id="KW-0732">Signal</keyword>
<evidence type="ECO:0000256" key="5">
    <source>
        <dbReference type="ARBA" id="ARBA00022801"/>
    </source>
</evidence>
<evidence type="ECO:0000256" key="7">
    <source>
        <dbReference type="ARBA" id="ARBA00023316"/>
    </source>
</evidence>
<gene>
    <name evidence="11" type="primary">sleB</name>
    <name evidence="11" type="ORF">OW763_02260</name>
</gene>
<dbReference type="Proteomes" id="UP001078443">
    <property type="component" value="Unassembled WGS sequence"/>
</dbReference>
<dbReference type="InterPro" id="IPR036366">
    <property type="entry name" value="PGBDSf"/>
</dbReference>
<dbReference type="Pfam" id="PF07486">
    <property type="entry name" value="Hydrolase_2"/>
    <property type="match status" value="1"/>
</dbReference>
<dbReference type="Gene3D" id="6.20.240.60">
    <property type="match status" value="1"/>
</dbReference>
<keyword evidence="7" id="KW-0961">Cell wall biogenesis/degradation</keyword>
<dbReference type="InterPro" id="IPR014224">
    <property type="entry name" value="Spore_cortex_SleB"/>
</dbReference>
<dbReference type="InterPro" id="IPR036365">
    <property type="entry name" value="PGBD-like_sf"/>
</dbReference>
<comment type="caution">
    <text evidence="11">The sequence shown here is derived from an EMBL/GenBank/DDBJ whole genome shotgun (WGS) entry which is preliminary data.</text>
</comment>
<dbReference type="EMBL" id="JAPQER010000001">
    <property type="protein sequence ID" value="MCY6483178.1"/>
    <property type="molecule type" value="Genomic_DNA"/>
</dbReference>
<keyword evidence="12" id="KW-1185">Reference proteome</keyword>
<dbReference type="Gene3D" id="1.10.10.2520">
    <property type="entry name" value="Cell wall hydrolase SleB, domain 1"/>
    <property type="match status" value="1"/>
</dbReference>
<dbReference type="InterPro" id="IPR002477">
    <property type="entry name" value="Peptidoglycan-bd-like"/>
</dbReference>
<evidence type="ECO:0000313" key="12">
    <source>
        <dbReference type="Proteomes" id="UP001078443"/>
    </source>
</evidence>
<name>A0ABT4CW22_9CLOT</name>
<protein>
    <recommendedName>
        <fullName evidence="2 8">Spore cortex-lytic enzyme</fullName>
    </recommendedName>
</protein>
<accession>A0ABT4CW22</accession>
<organism evidence="11 12">
    <name type="scientific">Clostridium aestuarii</name>
    <dbReference type="NCBI Taxonomy" id="338193"/>
    <lineage>
        <taxon>Bacteria</taxon>
        <taxon>Bacillati</taxon>
        <taxon>Bacillota</taxon>
        <taxon>Clostridia</taxon>
        <taxon>Eubacteriales</taxon>
        <taxon>Clostridiaceae</taxon>
        <taxon>Clostridium</taxon>
    </lineage>
</organism>
<proteinExistence type="inferred from homology"/>
<evidence type="ECO:0000313" key="11">
    <source>
        <dbReference type="EMBL" id="MCY6483178.1"/>
    </source>
</evidence>
<dbReference type="SUPFAM" id="SSF47090">
    <property type="entry name" value="PGBD-like"/>
    <property type="match status" value="1"/>
</dbReference>